<evidence type="ECO:0008006" key="3">
    <source>
        <dbReference type="Google" id="ProtNLM"/>
    </source>
</evidence>
<dbReference type="InterPro" id="IPR029058">
    <property type="entry name" value="AB_hydrolase_fold"/>
</dbReference>
<name>A0ABT6AQF4_9BURK</name>
<keyword evidence="2" id="KW-1185">Reference proteome</keyword>
<dbReference type="EMBL" id="JARJLM010000234">
    <property type="protein sequence ID" value="MDF3833981.1"/>
    <property type="molecule type" value="Genomic_DNA"/>
</dbReference>
<dbReference type="Gene3D" id="3.40.50.1820">
    <property type="entry name" value="alpha/beta hydrolase"/>
    <property type="match status" value="1"/>
</dbReference>
<sequence>MTARQSWTPHGFDEWRQHYPATPFARAGEGLDWTGRYVDCWKRARTDLPRATVVVLVAGLYSEGLPRCHRDAVLALRQAGYSVLRLPMRSSRGVVAQGKHIAATLHKRLRGGERFVALTHSKGGIDMLAALDGAPALRARCDGVALVQPPVGPASIVDDIMGWGATPAPGGPSWKDSVARPLLRTRWVADGTRDISSRRDPSVAEMLARLPRELHCVHAVSWSIERSSRFDAHHARLNARRPGCAHDGQFYLEHQVLAGMPQVCLPHLDHGQPVLGGLGFDAGRFWLALAEVLHAGRPGSQGG</sequence>
<accession>A0ABT6AQF4</accession>
<organism evidence="1 2">
    <name type="scientific">Cupriavidus basilensis</name>
    <dbReference type="NCBI Taxonomy" id="68895"/>
    <lineage>
        <taxon>Bacteria</taxon>
        <taxon>Pseudomonadati</taxon>
        <taxon>Pseudomonadota</taxon>
        <taxon>Betaproteobacteria</taxon>
        <taxon>Burkholderiales</taxon>
        <taxon>Burkholderiaceae</taxon>
        <taxon>Cupriavidus</taxon>
    </lineage>
</organism>
<dbReference type="RefSeq" id="WP_276265167.1">
    <property type="nucleotide sequence ID" value="NZ_JARJLM010000234.1"/>
</dbReference>
<gene>
    <name evidence="1" type="ORF">P3W85_13605</name>
</gene>
<proteinExistence type="predicted"/>
<comment type="caution">
    <text evidence="1">The sequence shown here is derived from an EMBL/GenBank/DDBJ whole genome shotgun (WGS) entry which is preliminary data.</text>
</comment>
<evidence type="ECO:0000313" key="1">
    <source>
        <dbReference type="EMBL" id="MDF3833981.1"/>
    </source>
</evidence>
<reference evidence="1 2" key="1">
    <citation type="submission" date="2023-03" db="EMBL/GenBank/DDBJ databases">
        <title>Draft assemblies of triclosan tolerant bacteria isolated from returned activated sludge.</title>
        <authorList>
            <person name="Van Hamelsveld S."/>
        </authorList>
    </citation>
    <scope>NUCLEOTIDE SEQUENCE [LARGE SCALE GENOMIC DNA]</scope>
    <source>
        <strain evidence="1 2">GW210010_S58</strain>
    </source>
</reference>
<protein>
    <recommendedName>
        <fullName evidence="3">Alpha/beta hydrolase</fullName>
    </recommendedName>
</protein>
<evidence type="ECO:0000313" key="2">
    <source>
        <dbReference type="Proteomes" id="UP001216674"/>
    </source>
</evidence>
<dbReference type="SUPFAM" id="SSF53474">
    <property type="entry name" value="alpha/beta-Hydrolases"/>
    <property type="match status" value="1"/>
</dbReference>
<dbReference type="Proteomes" id="UP001216674">
    <property type="component" value="Unassembled WGS sequence"/>
</dbReference>